<keyword evidence="3" id="KW-1185">Reference proteome</keyword>
<feature type="transmembrane region" description="Helical" evidence="1">
    <location>
        <begin position="36"/>
        <end position="55"/>
    </location>
</feature>
<accession>A0A2W0HFY0</accession>
<keyword evidence="1" id="KW-0472">Membrane</keyword>
<protein>
    <recommendedName>
        <fullName evidence="4">Cytochrome-c oxidase</fullName>
    </recommendedName>
</protein>
<evidence type="ECO:0000313" key="2">
    <source>
        <dbReference type="EMBL" id="PYZ95709.1"/>
    </source>
</evidence>
<keyword evidence="1" id="KW-1133">Transmembrane helix</keyword>
<reference evidence="2 3" key="1">
    <citation type="submission" date="2017-10" db="EMBL/GenBank/DDBJ databases">
        <title>Bacillus sp. nov., a halophilic bacterium isolated from a Yangshapao Lake.</title>
        <authorList>
            <person name="Wang H."/>
        </authorList>
    </citation>
    <scope>NUCLEOTIDE SEQUENCE [LARGE SCALE GENOMIC DNA]</scope>
    <source>
        <strain evidence="2 3">YSP-3</strain>
    </source>
</reference>
<feature type="transmembrane region" description="Helical" evidence="1">
    <location>
        <begin position="67"/>
        <end position="87"/>
    </location>
</feature>
<gene>
    <name evidence="2" type="ORF">CR205_15035</name>
</gene>
<dbReference type="SUPFAM" id="SSF81442">
    <property type="entry name" value="Cytochrome c oxidase subunit I-like"/>
    <property type="match status" value="1"/>
</dbReference>
<dbReference type="RefSeq" id="WP_110520985.1">
    <property type="nucleotide sequence ID" value="NZ_PDOF01000003.1"/>
</dbReference>
<dbReference type="EMBL" id="PDOF01000003">
    <property type="protein sequence ID" value="PYZ95709.1"/>
    <property type="molecule type" value="Genomic_DNA"/>
</dbReference>
<dbReference type="Proteomes" id="UP000248066">
    <property type="component" value="Unassembled WGS sequence"/>
</dbReference>
<comment type="caution">
    <text evidence="2">The sequence shown here is derived from an EMBL/GenBank/DDBJ whole genome shotgun (WGS) entry which is preliminary data.</text>
</comment>
<dbReference type="OrthoDB" id="2452746at2"/>
<evidence type="ECO:0008006" key="4">
    <source>
        <dbReference type="Google" id="ProtNLM"/>
    </source>
</evidence>
<dbReference type="InterPro" id="IPR036927">
    <property type="entry name" value="Cyt_c_oxase-like_su1_sf"/>
</dbReference>
<evidence type="ECO:0000313" key="3">
    <source>
        <dbReference type="Proteomes" id="UP000248066"/>
    </source>
</evidence>
<evidence type="ECO:0000256" key="1">
    <source>
        <dbReference type="SAM" id="Phobius"/>
    </source>
</evidence>
<dbReference type="AlphaFoldDB" id="A0A2W0HFY0"/>
<sequence length="134" mass="14971">MDRTKTLLRFSALFALIGAFIGSHMAGSGGYSLQPLHAHILVVGWLSLFAFAVFYRLFDIPRRSKLAAVQVWTAIIGSITLPTGMYWERMINEGPLAVFALIYYIVGGTVLVVSFILFFIMTFVFSERIGEKVN</sequence>
<proteinExistence type="predicted"/>
<organism evidence="2 3">
    <name type="scientific">Alteribacter lacisalsi</name>
    <dbReference type="NCBI Taxonomy" id="2045244"/>
    <lineage>
        <taxon>Bacteria</taxon>
        <taxon>Bacillati</taxon>
        <taxon>Bacillota</taxon>
        <taxon>Bacilli</taxon>
        <taxon>Bacillales</taxon>
        <taxon>Bacillaceae</taxon>
        <taxon>Alteribacter</taxon>
    </lineage>
</organism>
<name>A0A2W0HFY0_9BACI</name>
<keyword evidence="1" id="KW-0812">Transmembrane</keyword>
<feature type="transmembrane region" description="Helical" evidence="1">
    <location>
        <begin position="99"/>
        <end position="125"/>
    </location>
</feature>